<dbReference type="NCBIfam" id="TIGR01552">
    <property type="entry name" value="phd_fam"/>
    <property type="match status" value="1"/>
</dbReference>
<dbReference type="Proteomes" id="UP000325466">
    <property type="component" value="Unassembled WGS sequence"/>
</dbReference>
<reference evidence="4 5" key="1">
    <citation type="journal article" date="2018" name="Biodegradation">
        <title>1,4-Dioxane degradation characteristics of Rhodococcus aetherivorans JCM 14343.</title>
        <authorList>
            <person name="Inoue D."/>
            <person name="Tsunoda T."/>
            <person name="Yamamoto N."/>
            <person name="Ike M."/>
            <person name="Sei K."/>
        </authorList>
    </citation>
    <scope>NUCLEOTIDE SEQUENCE [LARGE SCALE GENOMIC DNA]</scope>
    <source>
        <strain evidence="4 5">JCM 14343</strain>
    </source>
</reference>
<dbReference type="PANTHER" id="PTHR33713">
    <property type="entry name" value="ANTITOXIN YAFN-RELATED"/>
    <property type="match status" value="1"/>
</dbReference>
<comment type="similarity">
    <text evidence="1 2">Belongs to the phD/YefM antitoxin family.</text>
</comment>
<proteinExistence type="inferred from homology"/>
<keyword evidence="5" id="KW-1185">Reference proteome</keyword>
<evidence type="ECO:0000256" key="2">
    <source>
        <dbReference type="RuleBase" id="RU362080"/>
    </source>
</evidence>
<dbReference type="PANTHER" id="PTHR33713:SF10">
    <property type="entry name" value="ANTITOXIN YAFN"/>
    <property type="match status" value="1"/>
</dbReference>
<dbReference type="Gene3D" id="3.40.1620.10">
    <property type="entry name" value="YefM-like domain"/>
    <property type="match status" value="1"/>
</dbReference>
<dbReference type="EMBL" id="BLAH01000119">
    <property type="protein sequence ID" value="GES39536.1"/>
    <property type="molecule type" value="Genomic_DNA"/>
</dbReference>
<evidence type="ECO:0000256" key="1">
    <source>
        <dbReference type="ARBA" id="ARBA00009981"/>
    </source>
</evidence>
<gene>
    <name evidence="4" type="ORF">RAJCM14343_4809</name>
</gene>
<protein>
    <recommendedName>
        <fullName evidence="2">Antitoxin</fullName>
    </recommendedName>
</protein>
<organism evidence="4 5">
    <name type="scientific">Rhodococcus aetherivorans</name>
    <dbReference type="NCBI Taxonomy" id="191292"/>
    <lineage>
        <taxon>Bacteria</taxon>
        <taxon>Bacillati</taxon>
        <taxon>Actinomycetota</taxon>
        <taxon>Actinomycetes</taxon>
        <taxon>Mycobacteriales</taxon>
        <taxon>Nocardiaceae</taxon>
        <taxon>Rhodococcus</taxon>
    </lineage>
</organism>
<feature type="region of interest" description="Disordered" evidence="3">
    <location>
        <begin position="91"/>
        <end position="124"/>
    </location>
</feature>
<comment type="caution">
    <text evidence="4">The sequence shown here is derived from an EMBL/GenBank/DDBJ whole genome shotgun (WGS) entry which is preliminary data.</text>
</comment>
<dbReference type="Pfam" id="PF02604">
    <property type="entry name" value="PhdYeFM_antitox"/>
    <property type="match status" value="1"/>
</dbReference>
<dbReference type="InterPro" id="IPR051405">
    <property type="entry name" value="phD/YefM_antitoxin"/>
</dbReference>
<comment type="function">
    <text evidence="2">Antitoxin component of a type II toxin-antitoxin (TA) system.</text>
</comment>
<dbReference type="SUPFAM" id="SSF143120">
    <property type="entry name" value="YefM-like"/>
    <property type="match status" value="1"/>
</dbReference>
<evidence type="ECO:0000313" key="4">
    <source>
        <dbReference type="EMBL" id="GES39536.1"/>
    </source>
</evidence>
<evidence type="ECO:0000313" key="5">
    <source>
        <dbReference type="Proteomes" id="UP000325466"/>
    </source>
</evidence>
<accession>A0ABQ0YSI7</accession>
<feature type="compositionally biased region" description="Basic residues" evidence="3">
    <location>
        <begin position="115"/>
        <end position="124"/>
    </location>
</feature>
<feature type="compositionally biased region" description="Pro residues" evidence="3">
    <location>
        <begin position="104"/>
        <end position="113"/>
    </location>
</feature>
<evidence type="ECO:0000256" key="3">
    <source>
        <dbReference type="SAM" id="MobiDB-lite"/>
    </source>
</evidence>
<dbReference type="InterPro" id="IPR006442">
    <property type="entry name" value="Antitoxin_Phd/YefM"/>
</dbReference>
<dbReference type="InterPro" id="IPR036165">
    <property type="entry name" value="YefM-like_sf"/>
</dbReference>
<name>A0ABQ0YSI7_9NOCA</name>
<sequence>MRAIFGHDVPLGEAEDKLSALVDSDEATHDIITITRHGKPAAVLMSVDDLESLQETIYWLSRPAPPSRSRPPTAILLSADSQGRILGNRIGSAVPVPASSQPKPGRPSPPPRPRLLIHTRVTHG</sequence>